<evidence type="ECO:0000256" key="1">
    <source>
        <dbReference type="SAM" id="MobiDB-lite"/>
    </source>
</evidence>
<dbReference type="Proteomes" id="UP001189429">
    <property type="component" value="Unassembled WGS sequence"/>
</dbReference>
<feature type="compositionally biased region" description="Low complexity" evidence="1">
    <location>
        <begin position="127"/>
        <end position="136"/>
    </location>
</feature>
<name>A0ABN9SDV1_9DINO</name>
<feature type="region of interest" description="Disordered" evidence="1">
    <location>
        <begin position="102"/>
        <end position="144"/>
    </location>
</feature>
<organism evidence="2 3">
    <name type="scientific">Prorocentrum cordatum</name>
    <dbReference type="NCBI Taxonomy" id="2364126"/>
    <lineage>
        <taxon>Eukaryota</taxon>
        <taxon>Sar</taxon>
        <taxon>Alveolata</taxon>
        <taxon>Dinophyceae</taxon>
        <taxon>Prorocentrales</taxon>
        <taxon>Prorocentraceae</taxon>
        <taxon>Prorocentrum</taxon>
    </lineage>
</organism>
<dbReference type="EMBL" id="CAUYUJ010010768">
    <property type="protein sequence ID" value="CAK0830199.1"/>
    <property type="molecule type" value="Genomic_DNA"/>
</dbReference>
<evidence type="ECO:0000313" key="2">
    <source>
        <dbReference type="EMBL" id="CAK0830199.1"/>
    </source>
</evidence>
<keyword evidence="3" id="KW-1185">Reference proteome</keyword>
<gene>
    <name evidence="2" type="ORF">PCOR1329_LOCUS28908</name>
</gene>
<accession>A0ABN9SDV1</accession>
<proteinExistence type="predicted"/>
<sequence length="175" mass="18598">MAETVSSAAPPARSRALRMDSCCGAGQQLGCLAPPRPSEDIWKKLVPCWPLAPLARYTACAFEARAAPWQLKCCPLGRICLTLATVPGNFFLPARRTSGSPAQRGFGATVRRAASDAPWRAQRATSPPGRAAAAPWARRRPEARGRGRFGEGSLVCFVLVGCSRASRGAPDVIIP</sequence>
<comment type="caution">
    <text evidence="2">The sequence shown here is derived from an EMBL/GenBank/DDBJ whole genome shotgun (WGS) entry which is preliminary data.</text>
</comment>
<evidence type="ECO:0000313" key="3">
    <source>
        <dbReference type="Proteomes" id="UP001189429"/>
    </source>
</evidence>
<reference evidence="2" key="1">
    <citation type="submission" date="2023-10" db="EMBL/GenBank/DDBJ databases">
        <authorList>
            <person name="Chen Y."/>
            <person name="Shah S."/>
            <person name="Dougan E. K."/>
            <person name="Thang M."/>
            <person name="Chan C."/>
        </authorList>
    </citation>
    <scope>NUCLEOTIDE SEQUENCE [LARGE SCALE GENOMIC DNA]</scope>
</reference>
<protein>
    <submittedName>
        <fullName evidence="2">Uncharacterized protein</fullName>
    </submittedName>
</protein>